<evidence type="ECO:0000313" key="3">
    <source>
        <dbReference type="Proteomes" id="UP000824120"/>
    </source>
</evidence>
<feature type="non-terminal residue" evidence="2">
    <location>
        <position position="131"/>
    </location>
</feature>
<keyword evidence="3" id="KW-1185">Reference proteome</keyword>
<accession>A0A9J5XS48</accession>
<dbReference type="GO" id="GO:0000724">
    <property type="term" value="P:double-strand break repair via homologous recombination"/>
    <property type="evidence" value="ECO:0007669"/>
    <property type="project" value="TreeGrafter"/>
</dbReference>
<dbReference type="GO" id="GO:0043130">
    <property type="term" value="F:ubiquitin binding"/>
    <property type="evidence" value="ECO:0007669"/>
    <property type="project" value="TreeGrafter"/>
</dbReference>
<protein>
    <submittedName>
        <fullName evidence="2">Uncharacterized protein</fullName>
    </submittedName>
</protein>
<dbReference type="Proteomes" id="UP000824120">
    <property type="component" value="Chromosome 8"/>
</dbReference>
<feature type="non-terminal residue" evidence="2">
    <location>
        <position position="1"/>
    </location>
</feature>
<dbReference type="EMBL" id="JACXVP010000008">
    <property type="protein sequence ID" value="KAG5590375.1"/>
    <property type="molecule type" value="Genomic_DNA"/>
</dbReference>
<evidence type="ECO:0000256" key="1">
    <source>
        <dbReference type="SAM" id="MobiDB-lite"/>
    </source>
</evidence>
<reference evidence="2 3" key="1">
    <citation type="submission" date="2020-09" db="EMBL/GenBank/DDBJ databases">
        <title>De no assembly of potato wild relative species, Solanum commersonii.</title>
        <authorList>
            <person name="Cho K."/>
        </authorList>
    </citation>
    <scope>NUCLEOTIDE SEQUENCE [LARGE SCALE GENOMIC DNA]</scope>
    <source>
        <strain evidence="2">LZ3.2</strain>
        <tissue evidence="2">Leaf</tissue>
    </source>
</reference>
<gene>
    <name evidence="2" type="ORF">H5410_040889</name>
</gene>
<comment type="caution">
    <text evidence="2">The sequence shown here is derived from an EMBL/GenBank/DDBJ whole genome shotgun (WGS) entry which is preliminary data.</text>
</comment>
<dbReference type="PANTHER" id="PTHR19862:SF14">
    <property type="entry name" value="WD REPEAT-CONTAINING PROTEIN 48"/>
    <property type="match status" value="1"/>
</dbReference>
<feature type="region of interest" description="Disordered" evidence="1">
    <location>
        <begin position="49"/>
        <end position="77"/>
    </location>
</feature>
<name>A0A9J5XS48_SOLCO</name>
<organism evidence="2 3">
    <name type="scientific">Solanum commersonii</name>
    <name type="common">Commerson's wild potato</name>
    <name type="synonym">Commerson's nightshade</name>
    <dbReference type="NCBI Taxonomy" id="4109"/>
    <lineage>
        <taxon>Eukaryota</taxon>
        <taxon>Viridiplantae</taxon>
        <taxon>Streptophyta</taxon>
        <taxon>Embryophyta</taxon>
        <taxon>Tracheophyta</taxon>
        <taxon>Spermatophyta</taxon>
        <taxon>Magnoliopsida</taxon>
        <taxon>eudicotyledons</taxon>
        <taxon>Gunneridae</taxon>
        <taxon>Pentapetalae</taxon>
        <taxon>asterids</taxon>
        <taxon>lamiids</taxon>
        <taxon>Solanales</taxon>
        <taxon>Solanaceae</taxon>
        <taxon>Solanoideae</taxon>
        <taxon>Solaneae</taxon>
        <taxon>Solanum</taxon>
    </lineage>
</organism>
<sequence length="131" mass="14705">NLARETLKGLLVHWLIKRRQKFGSQSSISGEVPSGKDVSTRVLTTSRVEVDASPPSIMTGGSQSGPWRKKITDLDGPEDEKDMPWWVINCVMNNRLPPRENTNFYLHPCEGSTIQILTQGKLSAPRILRIH</sequence>
<dbReference type="AlphaFoldDB" id="A0A9J5XS48"/>
<dbReference type="OrthoDB" id="1701814at2759"/>
<dbReference type="InterPro" id="IPR051246">
    <property type="entry name" value="WDR48"/>
</dbReference>
<dbReference type="PANTHER" id="PTHR19862">
    <property type="entry name" value="WD REPEAT-CONTAINING PROTEIN 48"/>
    <property type="match status" value="1"/>
</dbReference>
<evidence type="ECO:0000313" key="2">
    <source>
        <dbReference type="EMBL" id="KAG5590375.1"/>
    </source>
</evidence>
<proteinExistence type="predicted"/>